<dbReference type="Gene3D" id="3.30.420.380">
    <property type="match status" value="1"/>
</dbReference>
<dbReference type="Proteomes" id="UP000239561">
    <property type="component" value="Unassembled WGS sequence"/>
</dbReference>
<gene>
    <name evidence="5" type="ORF">K6978_16435</name>
    <name evidence="4" type="ORF">XcuCFBP2542_04470</name>
</gene>
<dbReference type="EMBL" id="CP082214">
    <property type="protein sequence ID" value="WDM70942.1"/>
    <property type="molecule type" value="Genomic_DNA"/>
</dbReference>
<dbReference type="OrthoDB" id="7011844at2"/>
<evidence type="ECO:0000256" key="1">
    <source>
        <dbReference type="SAM" id="MobiDB-lite"/>
    </source>
</evidence>
<dbReference type="NCBIfam" id="TIGR01709">
    <property type="entry name" value="typeII_sec_gspL"/>
    <property type="match status" value="1"/>
</dbReference>
<evidence type="ECO:0000313" key="5">
    <source>
        <dbReference type="EMBL" id="WDM70942.1"/>
    </source>
</evidence>
<keyword evidence="2" id="KW-1133">Transmembrane helix</keyword>
<feature type="domain" description="GspL cytoplasmic actin-ATPase-like" evidence="3">
    <location>
        <begin position="30"/>
        <end position="173"/>
    </location>
</feature>
<keyword evidence="2" id="KW-0812">Transmembrane</keyword>
<reference evidence="4 6" key="1">
    <citation type="submission" date="2016-08" db="EMBL/GenBank/DDBJ databases">
        <authorList>
            <person name="Seilhamer J.J."/>
        </authorList>
    </citation>
    <scope>NUCLEOTIDE SEQUENCE [LARGE SCALE GENOMIC DNA]</scope>
    <source>
        <strain evidence="4 6">CFBP2542</strain>
    </source>
</reference>
<keyword evidence="7" id="KW-1185">Reference proteome</keyword>
<evidence type="ECO:0000313" key="7">
    <source>
        <dbReference type="Proteomes" id="UP001214201"/>
    </source>
</evidence>
<evidence type="ECO:0000259" key="3">
    <source>
        <dbReference type="Pfam" id="PF05134"/>
    </source>
</evidence>
<dbReference type="Pfam" id="PF05134">
    <property type="entry name" value="T2SSL"/>
    <property type="match status" value="1"/>
</dbReference>
<reference evidence="5 7" key="2">
    <citation type="submission" date="2021-08" db="EMBL/GenBank/DDBJ databases">
        <title>Genome sequences of Xanthomonas cucurbitae isolates from 5 Midwestern US states.</title>
        <authorList>
            <person name="Hind S.R."/>
        </authorList>
    </citation>
    <scope>NUCLEOTIDE SEQUENCE [LARGE SCALE GENOMIC DNA]</scope>
    <source>
        <strain evidence="5 7">OH_261</strain>
    </source>
</reference>
<accession>A0A2S7DVA8</accession>
<evidence type="ECO:0000313" key="6">
    <source>
        <dbReference type="Proteomes" id="UP000239561"/>
    </source>
</evidence>
<dbReference type="GO" id="GO:0009276">
    <property type="term" value="C:Gram-negative-bacterium-type cell wall"/>
    <property type="evidence" value="ECO:0007669"/>
    <property type="project" value="InterPro"/>
</dbReference>
<name>A0A2S7DVA8_9XANT</name>
<dbReference type="SUPFAM" id="SSF53067">
    <property type="entry name" value="Actin-like ATPase domain"/>
    <property type="match status" value="1"/>
</dbReference>
<dbReference type="GO" id="GO:0015627">
    <property type="term" value="C:type II protein secretion system complex"/>
    <property type="evidence" value="ECO:0007669"/>
    <property type="project" value="InterPro"/>
</dbReference>
<organism evidence="4 6">
    <name type="scientific">Xanthomonas cucurbitae</name>
    <dbReference type="NCBI Taxonomy" id="56453"/>
    <lineage>
        <taxon>Bacteria</taxon>
        <taxon>Pseudomonadati</taxon>
        <taxon>Pseudomonadota</taxon>
        <taxon>Gammaproteobacteria</taxon>
        <taxon>Lysobacterales</taxon>
        <taxon>Lysobacteraceae</taxon>
        <taxon>Xanthomonas</taxon>
    </lineage>
</organism>
<dbReference type="InterPro" id="IPR024230">
    <property type="entry name" value="GspL_cyto_dom"/>
</dbReference>
<feature type="compositionally biased region" description="Polar residues" evidence="1">
    <location>
        <begin position="354"/>
        <end position="364"/>
    </location>
</feature>
<dbReference type="Proteomes" id="UP001214201">
    <property type="component" value="Chromosome"/>
</dbReference>
<evidence type="ECO:0000256" key="2">
    <source>
        <dbReference type="SAM" id="Phobius"/>
    </source>
</evidence>
<feature type="region of interest" description="Disordered" evidence="1">
    <location>
        <begin position="340"/>
        <end position="364"/>
    </location>
</feature>
<dbReference type="InterPro" id="IPR007812">
    <property type="entry name" value="T2SS_protein-GspL"/>
</dbReference>
<dbReference type="InterPro" id="IPR043129">
    <property type="entry name" value="ATPase_NBD"/>
</dbReference>
<proteinExistence type="predicted"/>
<dbReference type="RefSeq" id="WP_104602415.1">
    <property type="nucleotide sequence ID" value="NZ_CP033326.1"/>
</dbReference>
<feature type="transmembrane region" description="Helical" evidence="2">
    <location>
        <begin position="225"/>
        <end position="247"/>
    </location>
</feature>
<dbReference type="AlphaFoldDB" id="A0A2S7DVA8"/>
<dbReference type="CDD" id="cd24017">
    <property type="entry name" value="ASKHA_T2SSL_N"/>
    <property type="match status" value="1"/>
</dbReference>
<protein>
    <submittedName>
        <fullName evidence="4">Type II secretion system protein GspL</fullName>
    </submittedName>
</protein>
<keyword evidence="2" id="KW-0472">Membrane</keyword>
<dbReference type="GO" id="GO:0015628">
    <property type="term" value="P:protein secretion by the type II secretion system"/>
    <property type="evidence" value="ECO:0007669"/>
    <property type="project" value="InterPro"/>
</dbReference>
<sequence length="364" mass="38576">MMTTLVLLPAEAATLPTAVHVDAHGQVVWQGECSVRPAPDGRSVLVVPGADVQLRWMALPGHSMAQSVAAARLQLAEHLAVDAQTLHVAIASQPDADGMRLVAAVDAAVMQHWLERAAGVGIVPDAVVPDCLLLPVPAAEQPPVLLQWDGRWLLRAPRLACSLEPPLAQVLIAWLAAAPVLPPDPDLQQTIAQFARHAATAPIDLRQQGFAVVARQRAVRRMPTLPLLVALVVLSPLLLLLAQTLRYEIGAQLLQRRTVALLGSSDTQRPSDAAAAQASAATPEAFASRLATVFSAVESAPGVELDALAYQHTGAIRITLLHADAAQLQTVTTHLHAASWQLQPSPSGPRDARSSTTLQLEPPR</sequence>
<dbReference type="EMBL" id="MDED01000005">
    <property type="protein sequence ID" value="PPU77773.1"/>
    <property type="molecule type" value="Genomic_DNA"/>
</dbReference>
<evidence type="ECO:0000313" key="4">
    <source>
        <dbReference type="EMBL" id="PPU77773.1"/>
    </source>
</evidence>